<feature type="region of interest" description="Disordered" evidence="1">
    <location>
        <begin position="162"/>
        <end position="185"/>
    </location>
</feature>
<dbReference type="NCBIfam" id="NF038128">
    <property type="entry name" value="choice_anch_J"/>
    <property type="match status" value="1"/>
</dbReference>
<dbReference type="InterPro" id="IPR045939">
    <property type="entry name" value="YhcR_N"/>
</dbReference>
<gene>
    <name evidence="4" type="ORF">BFS16_05990</name>
</gene>
<evidence type="ECO:0000256" key="1">
    <source>
        <dbReference type="SAM" id="MobiDB-lite"/>
    </source>
</evidence>
<comment type="caution">
    <text evidence="4">The sequence shown here is derived from an EMBL/GenBank/DDBJ whole genome shotgun (WGS) entry which is preliminary data.</text>
</comment>
<feature type="compositionally biased region" description="Polar residues" evidence="1">
    <location>
        <begin position="162"/>
        <end position="182"/>
    </location>
</feature>
<name>A0A2K0XL66_9BACT</name>
<feature type="chain" id="PRO_5014317557" evidence="2">
    <location>
        <begin position="24"/>
        <end position="477"/>
    </location>
</feature>
<proteinExistence type="predicted"/>
<dbReference type="Pfam" id="PF19886">
    <property type="entry name" value="DUF6359"/>
    <property type="match status" value="1"/>
</dbReference>
<dbReference type="AlphaFoldDB" id="A0A2K0XL66"/>
<keyword evidence="2" id="KW-0732">Signal</keyword>
<evidence type="ECO:0000256" key="2">
    <source>
        <dbReference type="SAM" id="SignalP"/>
    </source>
</evidence>
<evidence type="ECO:0000313" key="4">
    <source>
        <dbReference type="EMBL" id="PNP95265.1"/>
    </source>
</evidence>
<dbReference type="Gene3D" id="2.60.120.200">
    <property type="match status" value="1"/>
</dbReference>
<dbReference type="PROSITE" id="PS51257">
    <property type="entry name" value="PROKAR_LIPOPROTEIN"/>
    <property type="match status" value="1"/>
</dbReference>
<dbReference type="Proteomes" id="UP000236634">
    <property type="component" value="Unassembled WGS sequence"/>
</dbReference>
<reference evidence="4 5" key="1">
    <citation type="submission" date="2017-03" db="EMBL/GenBank/DDBJ databases">
        <authorList>
            <person name="Afonso C.L."/>
            <person name="Miller P.J."/>
            <person name="Scott M.A."/>
            <person name="Spackman E."/>
            <person name="Goraichik I."/>
            <person name="Dimitrov K.M."/>
            <person name="Suarez D.L."/>
            <person name="Swayne D.E."/>
        </authorList>
    </citation>
    <scope>NUCLEOTIDE SEQUENCE [LARGE SCALE GENOMIC DNA]</scope>
    <source>
        <strain evidence="4 5">DNF00076</strain>
    </source>
</reference>
<feature type="domain" description="Endonuclease YhcR N-terminal" evidence="3">
    <location>
        <begin position="190"/>
        <end position="296"/>
    </location>
</feature>
<sequence>MMKKLFYSFLSLAIAALSLTSCEDVPAPYEYPEDNGGGEIVAPTDPKGTGTQEDPYNVAGAIKMIKGLESGANSAEVYVKGKIVSIKEINTTNFGNATYYISDDGTSKGQLYIFRSLGLENKKFTSENIKVGDEVVVCGQFTNYLGKTPETVTNKSYLYSVNGKTSDNSQPQEPGTNVNPTGEGTEASPFNVAAAMKKEKVAKVFVKGYIVGFIPGKDKNEAKFTAESCETETNLLVADKADETNIANCMPIQLPFGNIRAGLNLKKNKDVYKKEITLYGNIEKYFGITGLKNVSYALVGTKSFGTKPGQPVTPSTDILNETFAESIGSFTIANEKDMPQGLKYVWFVDKKHQQVKASAFFQNKKFETESWLISPALDLSGKTTITLSVEQTANRFNSLKDEIFIKISTNYKSGKPSTATWEVLTPSKWPSNKDWISVNSTIDLSAYAGKKDVRIAFQYKSSSQSAGTWELKNLVVK</sequence>
<dbReference type="EMBL" id="NBAX01000004">
    <property type="protein sequence ID" value="PNP95265.1"/>
    <property type="molecule type" value="Genomic_DNA"/>
</dbReference>
<protein>
    <submittedName>
        <fullName evidence="4">Nucleotide-binding protein</fullName>
    </submittedName>
</protein>
<feature type="signal peptide" evidence="2">
    <location>
        <begin position="1"/>
        <end position="23"/>
    </location>
</feature>
<dbReference type="RefSeq" id="WP_103003196.1">
    <property type="nucleotide sequence ID" value="NZ_NBAX01000004.1"/>
</dbReference>
<organism evidence="4 5">
    <name type="scientific">Hoylesella timonensis</name>
    <dbReference type="NCBI Taxonomy" id="386414"/>
    <lineage>
        <taxon>Bacteria</taxon>
        <taxon>Pseudomonadati</taxon>
        <taxon>Bacteroidota</taxon>
        <taxon>Bacteroidia</taxon>
        <taxon>Bacteroidales</taxon>
        <taxon>Prevotellaceae</taxon>
        <taxon>Hoylesella</taxon>
    </lineage>
</organism>
<evidence type="ECO:0000259" key="3">
    <source>
        <dbReference type="Pfam" id="PF19886"/>
    </source>
</evidence>
<accession>A0A2K0XL66</accession>
<evidence type="ECO:0000313" key="5">
    <source>
        <dbReference type="Proteomes" id="UP000236634"/>
    </source>
</evidence>